<dbReference type="AlphaFoldDB" id="A0A839HKK7"/>
<sequence length="330" mass="35763">MPRPLIHLVTPARAADNNGNWQTAARWARLLRGQADCRVAGDWTGSEPGPLPDGLIALHARRSAGAVARWRAAHPDRPLGLVLTGTDLYKDLPAGDPLALRSLDLADQLLLLQPEALQALPAAHRARADVCWQSTTPRRTLPKTDRHLRALVVGHLRAEKAPELIFALADALAERQDLYIDHLGAALDPALGEQARALAARCPRYRWLGARPHGETRQRIQRAHLLLHPSHMEGGAHVVMEAVCSGTPVLASRVPGNVGMLGEDWPGYFAPGDTDSLRLALLALRDEPTRLADLQARAEALAPRFLPGHEQACLRNWLGRLGLAEAGGCA</sequence>
<protein>
    <submittedName>
        <fullName evidence="2">TIGR04348 family glycosyltransferase</fullName>
    </submittedName>
</protein>
<dbReference type="RefSeq" id="WP_182664068.1">
    <property type="nucleotide sequence ID" value="NZ_JACIVI010000003.1"/>
</dbReference>
<accession>A0A839HKK7</accession>
<dbReference type="InterPro" id="IPR001296">
    <property type="entry name" value="Glyco_trans_1"/>
</dbReference>
<dbReference type="SUPFAM" id="SSF53756">
    <property type="entry name" value="UDP-Glycosyltransferase/glycogen phosphorylase"/>
    <property type="match status" value="1"/>
</dbReference>
<evidence type="ECO:0000259" key="1">
    <source>
        <dbReference type="Pfam" id="PF00534"/>
    </source>
</evidence>
<name>A0A839HKK7_9BURK</name>
<evidence type="ECO:0000313" key="2">
    <source>
        <dbReference type="EMBL" id="MBB1162296.1"/>
    </source>
</evidence>
<dbReference type="Proteomes" id="UP000586093">
    <property type="component" value="Unassembled WGS sequence"/>
</dbReference>
<evidence type="ECO:0000313" key="3">
    <source>
        <dbReference type="Proteomes" id="UP000586093"/>
    </source>
</evidence>
<dbReference type="EMBL" id="JACIVI010000003">
    <property type="protein sequence ID" value="MBB1162296.1"/>
    <property type="molecule type" value="Genomic_DNA"/>
</dbReference>
<proteinExistence type="predicted"/>
<dbReference type="Gene3D" id="3.40.50.2000">
    <property type="entry name" value="Glycogen Phosphorylase B"/>
    <property type="match status" value="1"/>
</dbReference>
<keyword evidence="2" id="KW-0808">Transferase</keyword>
<keyword evidence="3" id="KW-1185">Reference proteome</keyword>
<organism evidence="2 3">
    <name type="scientific">Aquariibacter albus</name>
    <dbReference type="NCBI Taxonomy" id="2759899"/>
    <lineage>
        <taxon>Bacteria</taxon>
        <taxon>Pseudomonadati</taxon>
        <taxon>Pseudomonadota</taxon>
        <taxon>Betaproteobacteria</taxon>
        <taxon>Burkholderiales</taxon>
        <taxon>Sphaerotilaceae</taxon>
        <taxon>Aquariibacter</taxon>
    </lineage>
</organism>
<reference evidence="2 3" key="1">
    <citation type="submission" date="2020-08" db="EMBL/GenBank/DDBJ databases">
        <title>Aquariorum lacteus gen. nov., sp. nov., a new member of the family Comamonadaceae, isolated from freshwater aquarium.</title>
        <authorList>
            <person name="Chun S.-J."/>
        </authorList>
    </citation>
    <scope>NUCLEOTIDE SEQUENCE [LARGE SCALE GENOMIC DNA]</scope>
    <source>
        <strain evidence="2 3">SJAQ100</strain>
    </source>
</reference>
<comment type="caution">
    <text evidence="2">The sequence shown here is derived from an EMBL/GenBank/DDBJ whole genome shotgun (WGS) entry which is preliminary data.</text>
</comment>
<gene>
    <name evidence="2" type="ORF">H4F90_09910</name>
</gene>
<dbReference type="InterPro" id="IPR027627">
    <property type="entry name" value="Glycosyltransferase_put"/>
</dbReference>
<dbReference type="Pfam" id="PF00534">
    <property type="entry name" value="Glycos_transf_1"/>
    <property type="match status" value="1"/>
</dbReference>
<dbReference type="GO" id="GO:0016757">
    <property type="term" value="F:glycosyltransferase activity"/>
    <property type="evidence" value="ECO:0007669"/>
    <property type="project" value="InterPro"/>
</dbReference>
<feature type="domain" description="Glycosyl transferase family 1" evidence="1">
    <location>
        <begin position="142"/>
        <end position="286"/>
    </location>
</feature>
<dbReference type="NCBIfam" id="TIGR04348">
    <property type="entry name" value="selenoneine biosynthesis selenosugar synthase SenB"/>
    <property type="match status" value="1"/>
</dbReference>